<sequence length="434" mass="46243">MDFRWNVFFRLAFAALAASFCIQAVQAQPTASSGAAAGAAASSSAPSSGKAAWPNDVSVLVRPMWLVYRGWSLSNPSTGLVVTTGNAPLNGFRVGTSTLVDANSGETIDVRDIAVCKTSDGECVTPASLPASATQQLFLRLSESVGSGKYTGMLTFISTDRPQPVVAQMDLRVSSMKDKVVGASLLVLGVVLTLLVNVIFRARVARKAALIPVAALRARFEVLLKATDSQDELIPDFRTKIRAASAQLSVKRLSADGLLPPKLIWYSATNDITGLQNCLRDGQQTLMWMTRIVNDGVMRILDDTVISNDTKRSEIQKLDTSTEVNYLDKLQSVDRVLDSSKGFASGGGGSRSEPSVQHLTSTIQSISLLMWLFIAVLTALSGITTLILPNSGFGTTFDMWSCFLWGFGIPTVVSSIAQVAGINAPSTLSAGIPR</sequence>
<dbReference type="OrthoDB" id="9840798at2"/>
<feature type="transmembrane region" description="Helical" evidence="1">
    <location>
        <begin position="368"/>
        <end position="388"/>
    </location>
</feature>
<keyword evidence="1" id="KW-1133">Transmembrane helix</keyword>
<proteinExistence type="predicted"/>
<feature type="chain" id="PRO_5007622964" description="Lipoprotein" evidence="2">
    <location>
        <begin position="28"/>
        <end position="434"/>
    </location>
</feature>
<name>A0A158CGP7_9BURK</name>
<evidence type="ECO:0000256" key="1">
    <source>
        <dbReference type="SAM" id="Phobius"/>
    </source>
</evidence>
<evidence type="ECO:0000313" key="4">
    <source>
        <dbReference type="Proteomes" id="UP000071859"/>
    </source>
</evidence>
<evidence type="ECO:0008006" key="5">
    <source>
        <dbReference type="Google" id="ProtNLM"/>
    </source>
</evidence>
<evidence type="ECO:0000313" key="3">
    <source>
        <dbReference type="EMBL" id="SAK81558.1"/>
    </source>
</evidence>
<evidence type="ECO:0000256" key="2">
    <source>
        <dbReference type="SAM" id="SignalP"/>
    </source>
</evidence>
<feature type="signal peptide" evidence="2">
    <location>
        <begin position="1"/>
        <end position="27"/>
    </location>
</feature>
<keyword evidence="4" id="KW-1185">Reference proteome</keyword>
<dbReference type="Proteomes" id="UP000071859">
    <property type="component" value="Unassembled WGS sequence"/>
</dbReference>
<keyword evidence="1" id="KW-0472">Membrane</keyword>
<dbReference type="AlphaFoldDB" id="A0A158CGP7"/>
<keyword evidence="1" id="KW-0812">Transmembrane</keyword>
<feature type="transmembrane region" description="Helical" evidence="1">
    <location>
        <begin position="403"/>
        <end position="424"/>
    </location>
</feature>
<protein>
    <recommendedName>
        <fullName evidence="5">Lipoprotein</fullName>
    </recommendedName>
</protein>
<dbReference type="RefSeq" id="WP_157697555.1">
    <property type="nucleotide sequence ID" value="NZ_FCOX02000020.1"/>
</dbReference>
<accession>A0A158CGP7</accession>
<keyword evidence="2" id="KW-0732">Signal</keyword>
<feature type="transmembrane region" description="Helical" evidence="1">
    <location>
        <begin position="180"/>
        <end position="200"/>
    </location>
</feature>
<reference evidence="3" key="1">
    <citation type="submission" date="2016-01" db="EMBL/GenBank/DDBJ databases">
        <authorList>
            <person name="Peeters C."/>
        </authorList>
    </citation>
    <scope>NUCLEOTIDE SEQUENCE</scope>
    <source>
        <strain evidence="3">LMG 29321</strain>
    </source>
</reference>
<organism evidence="3 4">
    <name type="scientific">Caballeronia calidae</name>
    <dbReference type="NCBI Taxonomy" id="1777139"/>
    <lineage>
        <taxon>Bacteria</taxon>
        <taxon>Pseudomonadati</taxon>
        <taxon>Pseudomonadota</taxon>
        <taxon>Betaproteobacteria</taxon>
        <taxon>Burkholderiales</taxon>
        <taxon>Burkholderiaceae</taxon>
        <taxon>Caballeronia</taxon>
    </lineage>
</organism>
<comment type="caution">
    <text evidence="3">The sequence shown here is derived from an EMBL/GenBank/DDBJ whole genome shotgun (WGS) entry which is preliminary data.</text>
</comment>
<gene>
    <name evidence="3" type="ORF">AWB78_03922</name>
</gene>
<dbReference type="EMBL" id="FCOX02000020">
    <property type="protein sequence ID" value="SAK81558.1"/>
    <property type="molecule type" value="Genomic_DNA"/>
</dbReference>